<comment type="caution">
    <text evidence="2">The sequence shown here is derived from an EMBL/GenBank/DDBJ whole genome shotgun (WGS) entry which is preliminary data.</text>
</comment>
<sequence length="102" mass="11657">PVADASLSHIKTPVADASLSHIKHLLPRSGSVLARRKRPPVAKYNYVIGTITLFSFIIFAFINMKVNDEIDSNACFFHVNVLKRDVYLYIELYKVIERKIHT</sequence>
<protein>
    <submittedName>
        <fullName evidence="2">Uncharacterized protein</fullName>
    </submittedName>
</protein>
<dbReference type="RefSeq" id="WP_010860747.1">
    <property type="nucleotide sequence ID" value="NZ_KB933401.1"/>
</dbReference>
<dbReference type="HOGENOM" id="CLU_2283399_0_0_9"/>
<evidence type="ECO:0000313" key="2">
    <source>
        <dbReference type="EMBL" id="EON73391.1"/>
    </source>
</evidence>
<accession>R7ZH60</accession>
<dbReference type="AlphaFoldDB" id="R7ZH60"/>
<dbReference type="EMBL" id="AQPX01000012">
    <property type="protein sequence ID" value="EON73391.1"/>
    <property type="molecule type" value="Genomic_DNA"/>
</dbReference>
<dbReference type="PATRIC" id="fig|1285586.5.peg.1314"/>
<name>R7ZH60_LYSSH</name>
<keyword evidence="1" id="KW-0812">Transmembrane</keyword>
<dbReference type="Proteomes" id="UP000013911">
    <property type="component" value="Unassembled WGS sequence"/>
</dbReference>
<evidence type="ECO:0000313" key="3">
    <source>
        <dbReference type="Proteomes" id="UP000013911"/>
    </source>
</evidence>
<keyword evidence="1" id="KW-1133">Transmembrane helix</keyword>
<feature type="non-terminal residue" evidence="2">
    <location>
        <position position="1"/>
    </location>
</feature>
<organism evidence="2 3">
    <name type="scientific">Lysinibacillus sphaericus OT4b.31</name>
    <dbReference type="NCBI Taxonomy" id="1285586"/>
    <lineage>
        <taxon>Bacteria</taxon>
        <taxon>Bacillati</taxon>
        <taxon>Bacillota</taxon>
        <taxon>Bacilli</taxon>
        <taxon>Bacillales</taxon>
        <taxon>Bacillaceae</taxon>
        <taxon>Lysinibacillus</taxon>
    </lineage>
</organism>
<reference evidence="2 3" key="1">
    <citation type="submission" date="2013-04" db="EMBL/GenBank/DDBJ databases">
        <title>Draft genome of the heavy metal tolerant bacterium Lysinibacillus sphaericus strain OT4b.31.</title>
        <authorList>
            <person name="Pena-Montenegro T.D."/>
            <person name="Dussan J."/>
        </authorList>
    </citation>
    <scope>NUCLEOTIDE SEQUENCE [LARGE SCALE GENOMIC DNA]</scope>
    <source>
        <strain evidence="2 3">OT4b.31</strain>
    </source>
</reference>
<gene>
    <name evidence="2" type="ORF">H131_06498</name>
</gene>
<feature type="transmembrane region" description="Helical" evidence="1">
    <location>
        <begin position="44"/>
        <end position="62"/>
    </location>
</feature>
<keyword evidence="1" id="KW-0472">Membrane</keyword>
<proteinExistence type="predicted"/>
<evidence type="ECO:0000256" key="1">
    <source>
        <dbReference type="SAM" id="Phobius"/>
    </source>
</evidence>